<evidence type="ECO:0000256" key="2">
    <source>
        <dbReference type="ARBA" id="ARBA00021534"/>
    </source>
</evidence>
<sequence>MVKITILKYCAYIQLNNLRSKIICLLTGFFIATVLSTMPAQTGDWGIIAASIIVTLYEIFSKVVYAIKAKNSGILTIINNIKIGIIYGLFVDSFKLGS</sequence>
<dbReference type="GeneID" id="29072182"/>
<reference evidence="4" key="1">
    <citation type="journal article" date="2016" name="Mitochondrial DNA Part B Resour">
        <title>Organellar genome analysis of the heteromorphic red alga Mastocarpus papillatus (Phyllophoraceae, Rhodophyta).</title>
        <authorList>
            <person name="Hughey J.R."/>
            <person name="Mumford T.F."/>
            <person name="Navarrete-Fernandez T.M."/>
            <person name="Huber S.R."/>
            <person name="Freese J.M."/>
            <person name="Murray E.M.C."/>
            <person name="Sissini M.N."/>
            <person name="Gentilhomme A."/>
        </authorList>
    </citation>
    <scope>NUCLEOTIDE SEQUENCE</scope>
</reference>
<geneLocation type="plastid" evidence="4"/>
<proteinExistence type="inferred from homology"/>
<keyword evidence="3" id="KW-0812">Transmembrane</keyword>
<keyword evidence="3" id="KW-1133">Transmembrane helix</keyword>
<dbReference type="PANTHER" id="PTHR33787:SF4">
    <property type="entry name" value="YCF20-LIKE PROTEIN"/>
    <property type="match status" value="1"/>
</dbReference>
<feature type="transmembrane region" description="Helical" evidence="3">
    <location>
        <begin position="72"/>
        <end position="90"/>
    </location>
</feature>
<dbReference type="PANTHER" id="PTHR33787">
    <property type="match status" value="1"/>
</dbReference>
<organism evidence="4">
    <name type="scientific">Mastocarpus papillatus</name>
    <dbReference type="NCBI Taxonomy" id="31436"/>
    <lineage>
        <taxon>Eukaryota</taxon>
        <taxon>Rhodophyta</taxon>
        <taxon>Florideophyceae</taxon>
        <taxon>Rhodymeniophycidae</taxon>
        <taxon>Gigartinales</taxon>
        <taxon>Phyllophoraceae</taxon>
        <taxon>Mastocarpus</taxon>
    </lineage>
</organism>
<dbReference type="EMBL" id="KX525588">
    <property type="protein sequence ID" value="AOL58199.1"/>
    <property type="molecule type" value="Genomic_DNA"/>
</dbReference>
<feature type="transmembrane region" description="Helical" evidence="3">
    <location>
        <begin position="21"/>
        <end position="39"/>
    </location>
</feature>
<dbReference type="RefSeq" id="YP_009295715.1">
    <property type="nucleotide sequence ID" value="NC_031167.1"/>
</dbReference>
<comment type="similarity">
    <text evidence="1">Belongs to the ycf20 family.</text>
</comment>
<keyword evidence="3" id="KW-0472">Membrane</keyword>
<accession>A0A342RZQ3</accession>
<keyword evidence="4" id="KW-0934">Plastid</keyword>
<dbReference type="AlphaFoldDB" id="A0A342RZQ3"/>
<gene>
    <name evidence="4" type="primary">ycf20</name>
</gene>
<dbReference type="InterPro" id="IPR007572">
    <property type="entry name" value="Uncharacterised_Ycf20"/>
</dbReference>
<evidence type="ECO:0000256" key="1">
    <source>
        <dbReference type="ARBA" id="ARBA00009846"/>
    </source>
</evidence>
<dbReference type="Pfam" id="PF04483">
    <property type="entry name" value="DUF565"/>
    <property type="match status" value="1"/>
</dbReference>
<name>A0A342RZQ3_9FLOR</name>
<evidence type="ECO:0000256" key="3">
    <source>
        <dbReference type="SAM" id="Phobius"/>
    </source>
</evidence>
<evidence type="ECO:0000313" key="4">
    <source>
        <dbReference type="EMBL" id="AOL58199.1"/>
    </source>
</evidence>
<protein>
    <recommendedName>
        <fullName evidence="2">Uncharacterized protein ycf20</fullName>
    </recommendedName>
</protein>
<feature type="transmembrane region" description="Helical" evidence="3">
    <location>
        <begin position="45"/>
        <end position="65"/>
    </location>
</feature>